<reference evidence="3" key="1">
    <citation type="submission" date="2021-02" db="EMBL/GenBank/DDBJ databases">
        <authorList>
            <person name="Nowell W R."/>
        </authorList>
    </citation>
    <scope>NUCLEOTIDE SEQUENCE</scope>
</reference>
<dbReference type="PROSITE" id="PS50088">
    <property type="entry name" value="ANK_REPEAT"/>
    <property type="match status" value="1"/>
</dbReference>
<name>A0A815RGD3_9BILA</name>
<dbReference type="InterPro" id="IPR000626">
    <property type="entry name" value="Ubiquitin-like_dom"/>
</dbReference>
<keyword evidence="1" id="KW-0040">ANK repeat</keyword>
<dbReference type="SMART" id="SM00213">
    <property type="entry name" value="UBQ"/>
    <property type="match status" value="1"/>
</dbReference>
<dbReference type="InterPro" id="IPR050158">
    <property type="entry name" value="Ubiquitin_ubiquitin-like"/>
</dbReference>
<dbReference type="SUPFAM" id="SSF48403">
    <property type="entry name" value="Ankyrin repeat"/>
    <property type="match status" value="1"/>
</dbReference>
<evidence type="ECO:0000256" key="1">
    <source>
        <dbReference type="PROSITE-ProRule" id="PRU00023"/>
    </source>
</evidence>
<dbReference type="InterPro" id="IPR019956">
    <property type="entry name" value="Ubiquitin_dom"/>
</dbReference>
<gene>
    <name evidence="3" type="ORF">IZO911_LOCUS43777</name>
    <name evidence="4" type="ORF">KXQ929_LOCUS35781</name>
</gene>
<organism evidence="3 5">
    <name type="scientific">Adineta steineri</name>
    <dbReference type="NCBI Taxonomy" id="433720"/>
    <lineage>
        <taxon>Eukaryota</taxon>
        <taxon>Metazoa</taxon>
        <taxon>Spiralia</taxon>
        <taxon>Gnathifera</taxon>
        <taxon>Rotifera</taxon>
        <taxon>Eurotatoria</taxon>
        <taxon>Bdelloidea</taxon>
        <taxon>Adinetida</taxon>
        <taxon>Adinetidae</taxon>
        <taxon>Adineta</taxon>
    </lineage>
</organism>
<dbReference type="EMBL" id="CAJNOE010002293">
    <property type="protein sequence ID" value="CAF1476989.1"/>
    <property type="molecule type" value="Genomic_DNA"/>
</dbReference>
<dbReference type="Pfam" id="PF00023">
    <property type="entry name" value="Ank"/>
    <property type="match status" value="1"/>
</dbReference>
<evidence type="ECO:0000259" key="2">
    <source>
        <dbReference type="PROSITE" id="PS50053"/>
    </source>
</evidence>
<evidence type="ECO:0000313" key="5">
    <source>
        <dbReference type="Proteomes" id="UP000663860"/>
    </source>
</evidence>
<proteinExistence type="predicted"/>
<dbReference type="PRINTS" id="PR00348">
    <property type="entry name" value="UBIQUITIN"/>
</dbReference>
<evidence type="ECO:0000313" key="4">
    <source>
        <dbReference type="EMBL" id="CAF4123542.1"/>
    </source>
</evidence>
<accession>A0A815RGD3</accession>
<dbReference type="PANTHER" id="PTHR10666">
    <property type="entry name" value="UBIQUITIN"/>
    <property type="match status" value="1"/>
</dbReference>
<dbReference type="PROSITE" id="PS50053">
    <property type="entry name" value="UBIQUITIN_2"/>
    <property type="match status" value="1"/>
</dbReference>
<dbReference type="InterPro" id="IPR002110">
    <property type="entry name" value="Ankyrin_rpt"/>
</dbReference>
<dbReference type="EMBL" id="CAJOBB010005301">
    <property type="protein sequence ID" value="CAF4123542.1"/>
    <property type="molecule type" value="Genomic_DNA"/>
</dbReference>
<dbReference type="SMART" id="SM00248">
    <property type="entry name" value="ANK"/>
    <property type="match status" value="3"/>
</dbReference>
<sequence length="383" mass="43487">MSLMAPPPPRSTCFRDNCQLEEESKRLFGAIDSNDTNVLQSLSIRCDLFRQLCKVRQFFHSEWSEPQLELQTPFQRSCLLGRTSFVELMIEKGDVTQQILGCDVDIRIANSDSTFRRPMLFACQSGNPDVIRLLLKHGGSLDDWGSCTNLYAAKMFRIKEQMLCTDVSGEYNGSPVTWTNIYAIFFMIAQQNPMFEAFLTKDVANHRTDLGHTALHIACIFGSKMETINALLNAGLDPAAITQDGKYADELFNEPNTVSNYLREKRDAIVRERSQLKLEMLRSGIGFQIFVKTLTGKTITIVVKKDDSIYDLKCKVYERLGVEVDAQRFIYRGKGLTDEKLLHEYNIQANATIDLVVRVRGGCLFQDDSDQDPSNYNENTFSV</sequence>
<dbReference type="Pfam" id="PF00240">
    <property type="entry name" value="ubiquitin"/>
    <property type="match status" value="1"/>
</dbReference>
<dbReference type="Gene3D" id="1.25.40.20">
    <property type="entry name" value="Ankyrin repeat-containing domain"/>
    <property type="match status" value="2"/>
</dbReference>
<dbReference type="Proteomes" id="UP000663860">
    <property type="component" value="Unassembled WGS sequence"/>
</dbReference>
<dbReference type="AlphaFoldDB" id="A0A815RGD3"/>
<comment type="caution">
    <text evidence="3">The sequence shown here is derived from an EMBL/GenBank/DDBJ whole genome shotgun (WGS) entry which is preliminary data.</text>
</comment>
<dbReference type="InterPro" id="IPR029071">
    <property type="entry name" value="Ubiquitin-like_domsf"/>
</dbReference>
<evidence type="ECO:0000313" key="3">
    <source>
        <dbReference type="EMBL" id="CAF1476989.1"/>
    </source>
</evidence>
<protein>
    <recommendedName>
        <fullName evidence="2">Ubiquitin-like domain-containing protein</fullName>
    </recommendedName>
</protein>
<dbReference type="SUPFAM" id="SSF54236">
    <property type="entry name" value="Ubiquitin-like"/>
    <property type="match status" value="1"/>
</dbReference>
<feature type="repeat" description="ANK" evidence="1">
    <location>
        <begin position="210"/>
        <end position="243"/>
    </location>
</feature>
<dbReference type="InterPro" id="IPR036770">
    <property type="entry name" value="Ankyrin_rpt-contain_sf"/>
</dbReference>
<dbReference type="Proteomes" id="UP000663868">
    <property type="component" value="Unassembled WGS sequence"/>
</dbReference>
<feature type="domain" description="Ubiquitin-like" evidence="2">
    <location>
        <begin position="287"/>
        <end position="362"/>
    </location>
</feature>
<dbReference type="Gene3D" id="3.10.20.90">
    <property type="entry name" value="Phosphatidylinositol 3-kinase Catalytic Subunit, Chain A, domain 1"/>
    <property type="match status" value="1"/>
</dbReference>